<protein>
    <submittedName>
        <fullName evidence="15">HlyC/CorC family transporter</fullName>
    </submittedName>
</protein>
<evidence type="ECO:0000256" key="11">
    <source>
        <dbReference type="SAM" id="MobiDB-lite"/>
    </source>
</evidence>
<keyword evidence="16" id="KW-1185">Reference proteome</keyword>
<dbReference type="Gene3D" id="3.10.580.10">
    <property type="entry name" value="CBS-domain"/>
    <property type="match status" value="1"/>
</dbReference>
<comment type="similarity">
    <text evidence="2">Belongs to the UPF0053 family.</text>
</comment>
<evidence type="ECO:0000256" key="3">
    <source>
        <dbReference type="ARBA" id="ARBA00022475"/>
    </source>
</evidence>
<keyword evidence="8 10" id="KW-0472">Membrane</keyword>
<evidence type="ECO:0000313" key="15">
    <source>
        <dbReference type="EMBL" id="THJ66163.1"/>
    </source>
</evidence>
<feature type="transmembrane region" description="Helical" evidence="12">
    <location>
        <begin position="97"/>
        <end position="118"/>
    </location>
</feature>
<evidence type="ECO:0000256" key="4">
    <source>
        <dbReference type="ARBA" id="ARBA00022692"/>
    </source>
</evidence>
<accession>A0A4S5E443</accession>
<feature type="domain" description="CBS" evidence="13">
    <location>
        <begin position="220"/>
        <end position="279"/>
    </location>
</feature>
<keyword evidence="4 10" id="KW-0812">Transmembrane</keyword>
<evidence type="ECO:0000259" key="14">
    <source>
        <dbReference type="PROSITE" id="PS51846"/>
    </source>
</evidence>
<dbReference type="Pfam" id="PF00571">
    <property type="entry name" value="CBS"/>
    <property type="match status" value="2"/>
</dbReference>
<dbReference type="GO" id="GO:0050660">
    <property type="term" value="F:flavin adenine dinucleotide binding"/>
    <property type="evidence" value="ECO:0007669"/>
    <property type="project" value="InterPro"/>
</dbReference>
<dbReference type="Gene3D" id="3.30.465.10">
    <property type="match status" value="1"/>
</dbReference>
<dbReference type="InterPro" id="IPR000644">
    <property type="entry name" value="CBS_dom"/>
</dbReference>
<feature type="region of interest" description="Disordered" evidence="11">
    <location>
        <begin position="428"/>
        <end position="473"/>
    </location>
</feature>
<reference evidence="15 16" key="1">
    <citation type="submission" date="2019-04" db="EMBL/GenBank/DDBJ databases">
        <authorList>
            <person name="Liu Q."/>
            <person name="Xin Y.-H."/>
        </authorList>
    </citation>
    <scope>NUCLEOTIDE SEQUENCE [LARGE SCALE GENOMIC DNA]</scope>
    <source>
        <strain evidence="15 16">AM23</strain>
    </source>
</reference>
<dbReference type="PROSITE" id="PS51371">
    <property type="entry name" value="CBS"/>
    <property type="match status" value="2"/>
</dbReference>
<dbReference type="InterPro" id="IPR016169">
    <property type="entry name" value="FAD-bd_PCMH_sub2"/>
</dbReference>
<evidence type="ECO:0000256" key="7">
    <source>
        <dbReference type="ARBA" id="ARBA00023122"/>
    </source>
</evidence>
<keyword evidence="3" id="KW-1003">Cell membrane</keyword>
<dbReference type="PANTHER" id="PTHR43099">
    <property type="entry name" value="UPF0053 PROTEIN YRKA"/>
    <property type="match status" value="1"/>
</dbReference>
<feature type="compositionally biased region" description="Polar residues" evidence="11">
    <location>
        <begin position="463"/>
        <end position="473"/>
    </location>
</feature>
<proteinExistence type="inferred from homology"/>
<dbReference type="InterPro" id="IPR002550">
    <property type="entry name" value="CNNM"/>
</dbReference>
<keyword evidence="7 9" id="KW-0129">CBS domain</keyword>
<dbReference type="CDD" id="cd04590">
    <property type="entry name" value="CBS_pair_CorC_HlyC_assoc"/>
    <property type="match status" value="1"/>
</dbReference>
<dbReference type="PROSITE" id="PS51846">
    <property type="entry name" value="CNNM"/>
    <property type="match status" value="1"/>
</dbReference>
<dbReference type="SMART" id="SM01091">
    <property type="entry name" value="CorC_HlyC"/>
    <property type="match status" value="1"/>
</dbReference>
<dbReference type="Pfam" id="PF03471">
    <property type="entry name" value="CorC_HlyC"/>
    <property type="match status" value="1"/>
</dbReference>
<evidence type="ECO:0000256" key="5">
    <source>
        <dbReference type="ARBA" id="ARBA00022737"/>
    </source>
</evidence>
<dbReference type="SUPFAM" id="SSF56176">
    <property type="entry name" value="FAD-binding/transporter-associated domain-like"/>
    <property type="match status" value="1"/>
</dbReference>
<evidence type="ECO:0000256" key="10">
    <source>
        <dbReference type="PROSITE-ProRule" id="PRU01193"/>
    </source>
</evidence>
<evidence type="ECO:0000256" key="1">
    <source>
        <dbReference type="ARBA" id="ARBA00004651"/>
    </source>
</evidence>
<feature type="domain" description="CNNM transmembrane" evidence="14">
    <location>
        <begin position="1"/>
        <end position="201"/>
    </location>
</feature>
<dbReference type="PANTHER" id="PTHR43099:SF6">
    <property type="entry name" value="UPF0053 PROTEIN RV1842C"/>
    <property type="match status" value="1"/>
</dbReference>
<dbReference type="Pfam" id="PF01595">
    <property type="entry name" value="CNNM"/>
    <property type="match status" value="1"/>
</dbReference>
<dbReference type="InterPro" id="IPR046342">
    <property type="entry name" value="CBS_dom_sf"/>
</dbReference>
<dbReference type="InterPro" id="IPR005170">
    <property type="entry name" value="Transptr-assoc_dom"/>
</dbReference>
<keyword evidence="5" id="KW-0677">Repeat</keyword>
<feature type="domain" description="CBS" evidence="13">
    <location>
        <begin position="285"/>
        <end position="342"/>
    </location>
</feature>
<organism evidence="15 16">
    <name type="scientific">Arthrobacter echini</name>
    <dbReference type="NCBI Taxonomy" id="1529066"/>
    <lineage>
        <taxon>Bacteria</taxon>
        <taxon>Bacillati</taxon>
        <taxon>Actinomycetota</taxon>
        <taxon>Actinomycetes</taxon>
        <taxon>Micrococcales</taxon>
        <taxon>Micrococcaceae</taxon>
        <taxon>Arthrobacter</taxon>
    </lineage>
</organism>
<comment type="caution">
    <text evidence="15">The sequence shown here is derived from an EMBL/GenBank/DDBJ whole genome shotgun (WGS) entry which is preliminary data.</text>
</comment>
<name>A0A4S5E443_9MICC</name>
<feature type="transmembrane region" description="Helical" evidence="12">
    <location>
        <begin position="6"/>
        <end position="29"/>
    </location>
</feature>
<evidence type="ECO:0000256" key="8">
    <source>
        <dbReference type="ARBA" id="ARBA00023136"/>
    </source>
</evidence>
<dbReference type="InterPro" id="IPR051676">
    <property type="entry name" value="UPF0053_domain"/>
</dbReference>
<evidence type="ECO:0000256" key="9">
    <source>
        <dbReference type="PROSITE-ProRule" id="PRU00703"/>
    </source>
</evidence>
<evidence type="ECO:0000256" key="6">
    <source>
        <dbReference type="ARBA" id="ARBA00022989"/>
    </source>
</evidence>
<dbReference type="RefSeq" id="WP_136454217.1">
    <property type="nucleotide sequence ID" value="NZ_SSWH01000007.1"/>
</dbReference>
<dbReference type="EMBL" id="SSWH01000007">
    <property type="protein sequence ID" value="THJ66163.1"/>
    <property type="molecule type" value="Genomic_DNA"/>
</dbReference>
<evidence type="ECO:0000256" key="12">
    <source>
        <dbReference type="SAM" id="Phobius"/>
    </source>
</evidence>
<evidence type="ECO:0000256" key="2">
    <source>
        <dbReference type="ARBA" id="ARBA00006337"/>
    </source>
</evidence>
<dbReference type="AlphaFoldDB" id="A0A4S5E443"/>
<evidence type="ECO:0000259" key="13">
    <source>
        <dbReference type="PROSITE" id="PS51371"/>
    </source>
</evidence>
<dbReference type="GO" id="GO:0005886">
    <property type="term" value="C:plasma membrane"/>
    <property type="evidence" value="ECO:0007669"/>
    <property type="project" value="UniProtKB-SubCell"/>
</dbReference>
<feature type="compositionally biased region" description="Basic and acidic residues" evidence="11">
    <location>
        <begin position="440"/>
        <end position="456"/>
    </location>
</feature>
<dbReference type="SUPFAM" id="SSF54631">
    <property type="entry name" value="CBS-domain pair"/>
    <property type="match status" value="1"/>
</dbReference>
<dbReference type="InterPro" id="IPR044751">
    <property type="entry name" value="Ion_transp-like_CBS"/>
</dbReference>
<dbReference type="InterPro" id="IPR036318">
    <property type="entry name" value="FAD-bd_PCMH-like_sf"/>
</dbReference>
<gene>
    <name evidence="15" type="ORF">E8P82_09145</name>
</gene>
<comment type="subcellular location">
    <subcellularLocation>
        <location evidence="1">Cell membrane</location>
        <topology evidence="1">Multi-pass membrane protein</topology>
    </subcellularLocation>
</comment>
<keyword evidence="6 10" id="KW-1133">Transmembrane helix</keyword>
<dbReference type="FunFam" id="3.10.580.10:FF:000002">
    <property type="entry name" value="Magnesium/cobalt efflux protein CorC"/>
    <property type="match status" value="1"/>
</dbReference>
<dbReference type="OrthoDB" id="110231at2"/>
<sequence>MEWIYLAAGLLLIAGTGFFVAVEFALVALDQTYVQRAVDDGDTRAEPLLRCLKTLSTQLSSCQLGITLTTLLTGYVMEPSVGRLLETPLAALGLSDVLIASTSIVIAMVLATLLSMLLGELVPKNLSIALPFRVGRALARPQLMFTSVFKPAIIVLNGFSNRVLNIFGLEAKEEISGARTASELSSLVRRSAEMGTLDQGTATFLARTFSFSEQTAADVMTPRIRMEVIDSDQTVADVVEAARRTGFSRFPLVGDSADDIRGVVHVKKAVAVPRDKRAELPAGTIITDVLRVPETVHLDSLLSELREANLQLAVVLDEYGGTAGVVTLEDLVEEIVGEVADEHDASKPGVLQSAAGDWFFPGLMRPDEVSVQIPGIAVPDEAGYETVGGFMMAELGRIAEPGDVVQLPSGSLTVERMDGRRIDRIQFRPAPPAENDDAVLPEHEAVPAETPEEQRPRPAFAGSTGSTAIRSER</sequence>
<dbReference type="Proteomes" id="UP000305233">
    <property type="component" value="Unassembled WGS sequence"/>
</dbReference>
<evidence type="ECO:0000313" key="16">
    <source>
        <dbReference type="Proteomes" id="UP000305233"/>
    </source>
</evidence>